<feature type="zinc finger region" description="C3H1-type" evidence="7">
    <location>
        <begin position="34"/>
        <end position="61"/>
    </location>
</feature>
<feature type="domain" description="C3H1-type" evidence="9">
    <location>
        <begin position="336"/>
        <end position="365"/>
    </location>
</feature>
<accession>A0ABM1BQF3</accession>
<dbReference type="SUPFAM" id="SSF90229">
    <property type="entry name" value="CCCH zinc finger"/>
    <property type="match status" value="2"/>
</dbReference>
<dbReference type="Pfam" id="PF15663">
    <property type="entry name" value="zf-CCCH_3"/>
    <property type="match status" value="1"/>
</dbReference>
<feature type="domain" description="C3H1-type" evidence="9">
    <location>
        <begin position="34"/>
        <end position="61"/>
    </location>
</feature>
<organism evidence="10 11">
    <name type="scientific">Limulus polyphemus</name>
    <name type="common">Atlantic horseshoe crab</name>
    <dbReference type="NCBI Taxonomy" id="6850"/>
    <lineage>
        <taxon>Eukaryota</taxon>
        <taxon>Metazoa</taxon>
        <taxon>Ecdysozoa</taxon>
        <taxon>Arthropoda</taxon>
        <taxon>Chelicerata</taxon>
        <taxon>Merostomata</taxon>
        <taxon>Xiphosura</taxon>
        <taxon>Limulidae</taxon>
        <taxon>Limulus</taxon>
    </lineage>
</organism>
<evidence type="ECO:0000313" key="11">
    <source>
        <dbReference type="RefSeq" id="XP_013786670.1"/>
    </source>
</evidence>
<keyword evidence="3" id="KW-0808">Transferase</keyword>
<gene>
    <name evidence="11" type="primary">LOC106470652</name>
</gene>
<keyword evidence="5 7" id="KW-0863">Zinc-finger</keyword>
<proteinExistence type="predicted"/>
<reference evidence="11" key="1">
    <citation type="submission" date="2025-08" db="UniProtKB">
        <authorList>
            <consortium name="RefSeq"/>
        </authorList>
    </citation>
    <scope>IDENTIFICATION</scope>
    <source>
        <tissue evidence="11">Muscle</tissue>
    </source>
</reference>
<dbReference type="Pfam" id="PF14608">
    <property type="entry name" value="zf-CCCH_2"/>
    <property type="match status" value="2"/>
</dbReference>
<dbReference type="InterPro" id="IPR001841">
    <property type="entry name" value="Znf_RING"/>
</dbReference>
<evidence type="ECO:0000256" key="6">
    <source>
        <dbReference type="ARBA" id="ARBA00022833"/>
    </source>
</evidence>
<dbReference type="Gene3D" id="3.30.40.10">
    <property type="entry name" value="Zinc/RING finger domain, C3HC4 (zinc finger)"/>
    <property type="match status" value="1"/>
</dbReference>
<dbReference type="InterPro" id="IPR000571">
    <property type="entry name" value="Znf_CCCH"/>
</dbReference>
<feature type="zinc finger region" description="C3H1-type" evidence="7">
    <location>
        <begin position="5"/>
        <end position="32"/>
    </location>
</feature>
<evidence type="ECO:0000259" key="9">
    <source>
        <dbReference type="PROSITE" id="PS50103"/>
    </source>
</evidence>
<dbReference type="InterPro" id="IPR041686">
    <property type="entry name" value="Znf-CCCH_3"/>
</dbReference>
<feature type="domain" description="RING-type" evidence="8">
    <location>
        <begin position="253"/>
        <end position="307"/>
    </location>
</feature>
<dbReference type="InterPro" id="IPR017907">
    <property type="entry name" value="Znf_RING_CS"/>
</dbReference>
<name>A0ABM1BQF3_LIMPO</name>
<dbReference type="InterPro" id="IPR045072">
    <property type="entry name" value="MKRN-like"/>
</dbReference>
<protein>
    <recommendedName>
        <fullName evidence="2">RING-type E3 ubiquitin transferase</fullName>
        <ecNumber evidence="2">2.3.2.27</ecNumber>
    </recommendedName>
</protein>
<evidence type="ECO:0000256" key="2">
    <source>
        <dbReference type="ARBA" id="ARBA00012483"/>
    </source>
</evidence>
<evidence type="ECO:0000313" key="10">
    <source>
        <dbReference type="Proteomes" id="UP000694941"/>
    </source>
</evidence>
<dbReference type="SMART" id="SM00356">
    <property type="entry name" value="ZnF_C3H1"/>
    <property type="match status" value="4"/>
</dbReference>
<dbReference type="Pfam" id="PF00097">
    <property type="entry name" value="zf-C3HC4"/>
    <property type="match status" value="1"/>
</dbReference>
<evidence type="ECO:0000259" key="8">
    <source>
        <dbReference type="PROSITE" id="PS50089"/>
    </source>
</evidence>
<evidence type="ECO:0000256" key="5">
    <source>
        <dbReference type="ARBA" id="ARBA00022771"/>
    </source>
</evidence>
<dbReference type="PROSITE" id="PS50089">
    <property type="entry name" value="ZF_RING_2"/>
    <property type="match status" value="1"/>
</dbReference>
<dbReference type="PROSITE" id="PS00518">
    <property type="entry name" value="ZF_RING_1"/>
    <property type="match status" value="1"/>
</dbReference>
<feature type="domain" description="C3H1-type" evidence="9">
    <location>
        <begin position="185"/>
        <end position="207"/>
    </location>
</feature>
<dbReference type="PANTHER" id="PTHR11224">
    <property type="entry name" value="MAKORIN-RELATED"/>
    <property type="match status" value="1"/>
</dbReference>
<dbReference type="RefSeq" id="XP_013786670.1">
    <property type="nucleotide sequence ID" value="XM_013931216.2"/>
</dbReference>
<keyword evidence="10" id="KW-1185">Reference proteome</keyword>
<feature type="domain" description="C3H1-type" evidence="9">
    <location>
        <begin position="5"/>
        <end position="32"/>
    </location>
</feature>
<dbReference type="EC" id="2.3.2.27" evidence="2"/>
<keyword evidence="4 7" id="KW-0479">Metal-binding</keyword>
<evidence type="ECO:0000256" key="4">
    <source>
        <dbReference type="ARBA" id="ARBA00022723"/>
    </source>
</evidence>
<dbReference type="SUPFAM" id="SSF57850">
    <property type="entry name" value="RING/U-box"/>
    <property type="match status" value="1"/>
</dbReference>
<feature type="zinc finger region" description="C3H1-type" evidence="7">
    <location>
        <begin position="336"/>
        <end position="365"/>
    </location>
</feature>
<dbReference type="InterPro" id="IPR013083">
    <property type="entry name" value="Znf_RING/FYVE/PHD"/>
</dbReference>
<evidence type="ECO:0000256" key="7">
    <source>
        <dbReference type="PROSITE-ProRule" id="PRU00723"/>
    </source>
</evidence>
<dbReference type="GeneID" id="106470652"/>
<dbReference type="PROSITE" id="PS50103">
    <property type="entry name" value="ZF_C3H1"/>
    <property type="match status" value="4"/>
</dbReference>
<dbReference type="InterPro" id="IPR036855">
    <property type="entry name" value="Znf_CCCH_sf"/>
</dbReference>
<comment type="catalytic activity">
    <reaction evidence="1">
        <text>S-ubiquitinyl-[E2 ubiquitin-conjugating enzyme]-L-cysteine + [acceptor protein]-L-lysine = [E2 ubiquitin-conjugating enzyme]-L-cysteine + N(6)-ubiquitinyl-[acceptor protein]-L-lysine.</text>
        <dbReference type="EC" id="2.3.2.27"/>
    </reaction>
</comment>
<dbReference type="InterPro" id="IPR018957">
    <property type="entry name" value="Znf_C3HC4_RING-type"/>
</dbReference>
<dbReference type="PANTHER" id="PTHR11224:SF10">
    <property type="entry name" value="IP09428P-RELATED"/>
    <property type="match status" value="1"/>
</dbReference>
<evidence type="ECO:0000256" key="1">
    <source>
        <dbReference type="ARBA" id="ARBA00000900"/>
    </source>
</evidence>
<feature type="zinc finger region" description="C3H1-type" evidence="7">
    <location>
        <begin position="185"/>
        <end position="207"/>
    </location>
</feature>
<dbReference type="SMART" id="SM00184">
    <property type="entry name" value="RING"/>
    <property type="match status" value="1"/>
</dbReference>
<evidence type="ECO:0000256" key="3">
    <source>
        <dbReference type="ARBA" id="ARBA00022679"/>
    </source>
</evidence>
<dbReference type="Proteomes" id="UP000694941">
    <property type="component" value="Unplaced"/>
</dbReference>
<keyword evidence="6 7" id="KW-0862">Zinc</keyword>
<sequence length="432" mass="49142">MAEGGSGGILCRYFANGACREGNNCPFSHDRSSGRPDTICRYYLQGRCVFDSVCRYEHIHPTRFLFNQSQTTSGQTDRVLGQQPSCLSQGIKHNQLVTTASQSSNSDLSPSSESLLSRMTILKNQSQSADSGIGEEGSIVPVSSEWVNAPEFVPCSLIQSCVDKVKSNDGVHHSPTLPSNSYGLLCPYNLGYECSFGADCDYLHGDVCDICGRDILHPQDEKQRNQHRDECLKELERDMEISFAIQRSVGKCCGICMETVLDKQPPKERRFGILEKCNHVFCLSCIRKWRSTKQFSSKIIRACPECRVPSDFVTPSQYWVEEKEEKKKIIENYKEALSTKPCKYFKQGQGVCPFAGACFYLHAYPDGRKAELPPPRPRRRRNHGELETFDRIFLWDFFDIHDDQILFHLDIEDMFDLFTDTDEESEYSDLDL</sequence>
<dbReference type="Gene3D" id="4.10.1000.10">
    <property type="entry name" value="Zinc finger, CCCH-type"/>
    <property type="match status" value="1"/>
</dbReference>